<evidence type="ECO:0000313" key="2">
    <source>
        <dbReference type="Proteomes" id="UP000276133"/>
    </source>
</evidence>
<proteinExistence type="predicted"/>
<reference evidence="1 2" key="1">
    <citation type="journal article" date="2018" name="Sci. Rep.">
        <title>Genomic signatures of local adaptation to the degree of environmental predictability in rotifers.</title>
        <authorList>
            <person name="Franch-Gras L."/>
            <person name="Hahn C."/>
            <person name="Garcia-Roger E.M."/>
            <person name="Carmona M.J."/>
            <person name="Serra M."/>
            <person name="Gomez A."/>
        </authorList>
    </citation>
    <scope>NUCLEOTIDE SEQUENCE [LARGE SCALE GENOMIC DNA]</scope>
    <source>
        <strain evidence="1">HYR1</strain>
    </source>
</reference>
<evidence type="ECO:0000313" key="1">
    <source>
        <dbReference type="EMBL" id="RNA22953.1"/>
    </source>
</evidence>
<accession>A0A3M7RHA7</accession>
<comment type="caution">
    <text evidence="1">The sequence shown here is derived from an EMBL/GenBank/DDBJ whole genome shotgun (WGS) entry which is preliminary data.</text>
</comment>
<dbReference type="AlphaFoldDB" id="A0A3M7RHA7"/>
<name>A0A3M7RHA7_BRAPC</name>
<protein>
    <submittedName>
        <fullName evidence="1">Uncharacterized protein</fullName>
    </submittedName>
</protein>
<sequence length="72" mass="8438">MIVESSKKIEFSKARRGNKLKEFSKIKVIIFFLLRNNQNKVKEAKIKLKYSTIPVGKGIVEEQNAYKYDFLV</sequence>
<dbReference type="EMBL" id="REGN01003372">
    <property type="protein sequence ID" value="RNA22953.1"/>
    <property type="molecule type" value="Genomic_DNA"/>
</dbReference>
<keyword evidence="2" id="KW-1185">Reference proteome</keyword>
<organism evidence="1 2">
    <name type="scientific">Brachionus plicatilis</name>
    <name type="common">Marine rotifer</name>
    <name type="synonym">Brachionus muelleri</name>
    <dbReference type="NCBI Taxonomy" id="10195"/>
    <lineage>
        <taxon>Eukaryota</taxon>
        <taxon>Metazoa</taxon>
        <taxon>Spiralia</taxon>
        <taxon>Gnathifera</taxon>
        <taxon>Rotifera</taxon>
        <taxon>Eurotatoria</taxon>
        <taxon>Monogononta</taxon>
        <taxon>Pseudotrocha</taxon>
        <taxon>Ploima</taxon>
        <taxon>Brachionidae</taxon>
        <taxon>Brachionus</taxon>
    </lineage>
</organism>
<dbReference type="Proteomes" id="UP000276133">
    <property type="component" value="Unassembled WGS sequence"/>
</dbReference>
<gene>
    <name evidence="1" type="ORF">BpHYR1_001766</name>
</gene>